<dbReference type="NCBIfam" id="TIGR01730">
    <property type="entry name" value="RND_mfp"/>
    <property type="match status" value="1"/>
</dbReference>
<evidence type="ECO:0000313" key="7">
    <source>
        <dbReference type="EMBL" id="KIE10098.1"/>
    </source>
</evidence>
<dbReference type="SUPFAM" id="SSF111369">
    <property type="entry name" value="HlyD-like secretion proteins"/>
    <property type="match status" value="1"/>
</dbReference>
<dbReference type="PANTHER" id="PTHR30469">
    <property type="entry name" value="MULTIDRUG RESISTANCE PROTEIN MDTA"/>
    <property type="match status" value="1"/>
</dbReference>
<feature type="chain" id="PRO_5036532908" evidence="3">
    <location>
        <begin position="27"/>
        <end position="409"/>
    </location>
</feature>
<organism evidence="7">
    <name type="scientific">Tolypothrix bouteillei VB521301</name>
    <dbReference type="NCBI Taxonomy" id="1479485"/>
    <lineage>
        <taxon>Bacteria</taxon>
        <taxon>Bacillati</taxon>
        <taxon>Cyanobacteriota</taxon>
        <taxon>Cyanophyceae</taxon>
        <taxon>Nostocales</taxon>
        <taxon>Tolypothrichaceae</taxon>
        <taxon>Tolypothrix</taxon>
    </lineage>
</organism>
<comment type="caution">
    <text evidence="7">The sequence shown here is derived from an EMBL/GenBank/DDBJ whole genome shotgun (WGS) entry which is preliminary data.</text>
</comment>
<dbReference type="InterPro" id="IPR058626">
    <property type="entry name" value="MdtA-like_b-barrel"/>
</dbReference>
<reference evidence="7" key="1">
    <citation type="journal article" date="2015" name="Genome Announc.">
        <title>Draft Genome Sequence of Tolypothrix boutellei Strain VB521301.</title>
        <authorList>
            <person name="Chandrababunaidu M.M."/>
            <person name="Singh D."/>
            <person name="Sen D."/>
            <person name="Bhan S."/>
            <person name="Das S."/>
            <person name="Gupta A."/>
            <person name="Adhikary S.P."/>
            <person name="Tripathy S."/>
        </authorList>
    </citation>
    <scope>NUCLEOTIDE SEQUENCE</scope>
    <source>
        <strain evidence="7">VB521301</strain>
    </source>
</reference>
<feature type="signal peptide" evidence="3">
    <location>
        <begin position="1"/>
        <end position="26"/>
    </location>
</feature>
<sequence>MSKKSDTLLACKVLFPVLLVSALTSACSQDKPKATASEPQPIPVKLQSLQSTTLQDVSEFVGRLEAQQRVSLRPEIEGRIESIPVASGDRVEQGTPIVILRPDRTQPELLSAVARVNSAKSAYLTARSQLKAAEAQQVRDAADVELQKVEFQRTQKLVTEGAQAQQQLDIARKNLNTALATLRATAEQVGAAKASVKQAEANVRQYEADTASARVSLQFKQVLAPITGEVGDFPVKVGDVVSVGQSLTTITQNDNLFLRISIPSNRSSEIRRGLPVELVDAKTRKPLSTGTINFISPEVDTGAQAILTKARFSNSGNNLREGQFVRARVIWNKRSGVLIPTVAVSNLGAQSFVFVAQTTGSKQTVRRQPVQLGAIQGQSYQVINGVKPGDQIAVTQILTLRDGTPIKAN</sequence>
<dbReference type="Pfam" id="PF25917">
    <property type="entry name" value="BSH_RND"/>
    <property type="match status" value="1"/>
</dbReference>
<dbReference type="Gene3D" id="2.40.420.20">
    <property type="match status" value="1"/>
</dbReference>
<keyword evidence="8" id="KW-1185">Reference proteome</keyword>
<name>A0A0C1R2R8_9CYAN</name>
<dbReference type="EMBL" id="JHEG02000048">
    <property type="protein sequence ID" value="KIE10098.1"/>
    <property type="molecule type" value="Genomic_DNA"/>
</dbReference>
<accession>A0A0C1R2R8</accession>
<dbReference type="GO" id="GO:0015562">
    <property type="term" value="F:efflux transmembrane transporter activity"/>
    <property type="evidence" value="ECO:0007669"/>
    <property type="project" value="TreeGrafter"/>
</dbReference>
<comment type="similarity">
    <text evidence="2">Belongs to the membrane fusion protein (MFP) (TC 8.A.1) family.</text>
</comment>
<evidence type="ECO:0000256" key="1">
    <source>
        <dbReference type="ARBA" id="ARBA00004236"/>
    </source>
</evidence>
<dbReference type="PROSITE" id="PS51257">
    <property type="entry name" value="PROKAR_LIPOPROTEIN"/>
    <property type="match status" value="1"/>
</dbReference>
<proteinExistence type="inferred from homology"/>
<dbReference type="EMBL" id="JHEG04000001">
    <property type="protein sequence ID" value="KAF3886016.1"/>
    <property type="molecule type" value="Genomic_DNA"/>
</dbReference>
<feature type="domain" description="Multidrug resistance protein MdtA-like beta-barrel" evidence="5">
    <location>
        <begin position="269"/>
        <end position="329"/>
    </location>
</feature>
<dbReference type="AlphaFoldDB" id="A0A0C1R2R8"/>
<evidence type="ECO:0000256" key="2">
    <source>
        <dbReference type="ARBA" id="ARBA00009477"/>
    </source>
</evidence>
<gene>
    <name evidence="7" type="ORF">DA73_0215745</name>
    <name evidence="6" type="ORF">DA73_0400011440</name>
</gene>
<keyword evidence="3" id="KW-0732">Signal</keyword>
<evidence type="ECO:0000259" key="4">
    <source>
        <dbReference type="Pfam" id="PF25917"/>
    </source>
</evidence>
<dbReference type="STRING" id="1479485.DA73_0215745"/>
<evidence type="ECO:0000313" key="6">
    <source>
        <dbReference type="EMBL" id="KAF3886016.1"/>
    </source>
</evidence>
<dbReference type="Gene3D" id="1.10.287.470">
    <property type="entry name" value="Helix hairpin bin"/>
    <property type="match status" value="1"/>
</dbReference>
<dbReference type="Gene3D" id="2.40.50.100">
    <property type="match status" value="2"/>
</dbReference>
<dbReference type="GO" id="GO:1990281">
    <property type="term" value="C:efflux pump complex"/>
    <property type="evidence" value="ECO:0007669"/>
    <property type="project" value="TreeGrafter"/>
</dbReference>
<dbReference type="Gene3D" id="2.40.30.170">
    <property type="match status" value="1"/>
</dbReference>
<dbReference type="PANTHER" id="PTHR30469:SF39">
    <property type="entry name" value="SLL0180 PROTEIN"/>
    <property type="match status" value="1"/>
</dbReference>
<protein>
    <submittedName>
        <fullName evidence="6 7">RND transporter</fullName>
    </submittedName>
</protein>
<dbReference type="Proteomes" id="UP000029738">
    <property type="component" value="Unassembled WGS sequence"/>
</dbReference>
<dbReference type="InterPro" id="IPR058625">
    <property type="entry name" value="MdtA-like_BSH"/>
</dbReference>
<dbReference type="InterPro" id="IPR006143">
    <property type="entry name" value="RND_pump_MFP"/>
</dbReference>
<evidence type="ECO:0000259" key="5">
    <source>
        <dbReference type="Pfam" id="PF25944"/>
    </source>
</evidence>
<dbReference type="RefSeq" id="WP_038075236.1">
    <property type="nucleotide sequence ID" value="NZ_JHEG04000001.1"/>
</dbReference>
<feature type="domain" description="Multidrug resistance protein MdtA-like barrel-sandwich hybrid" evidence="4">
    <location>
        <begin position="69"/>
        <end position="251"/>
    </location>
</feature>
<reference evidence="6" key="2">
    <citation type="submission" date="2019-11" db="EMBL/GenBank/DDBJ databases">
        <title>Improved Assembly of Tolypothrix boutellei genome.</title>
        <authorList>
            <person name="Sarangi A.N."/>
            <person name="Mukherjee M."/>
            <person name="Ghosh S."/>
            <person name="Singh D."/>
            <person name="Das A."/>
            <person name="Kant S."/>
            <person name="Prusty A."/>
            <person name="Tripathy S."/>
        </authorList>
    </citation>
    <scope>NUCLEOTIDE SEQUENCE</scope>
    <source>
        <strain evidence="6">VB521301</strain>
    </source>
</reference>
<comment type="subcellular location">
    <subcellularLocation>
        <location evidence="1">Cell membrane</location>
    </subcellularLocation>
</comment>
<dbReference type="OrthoDB" id="5379451at2"/>
<evidence type="ECO:0000256" key="3">
    <source>
        <dbReference type="SAM" id="SignalP"/>
    </source>
</evidence>
<evidence type="ECO:0000313" key="8">
    <source>
        <dbReference type="Proteomes" id="UP000029738"/>
    </source>
</evidence>
<dbReference type="Pfam" id="PF25944">
    <property type="entry name" value="Beta-barrel_RND"/>
    <property type="match status" value="1"/>
</dbReference>